<reference evidence="1 2" key="1">
    <citation type="journal article" date="2018" name="Environ. Microbiol.">
        <title>Novel energy conservation strategies and behaviour of Pelotomaculum schinkii driving syntrophic propionate catabolism.</title>
        <authorList>
            <person name="Hidalgo-Ahumada C.A.P."/>
            <person name="Nobu M.K."/>
            <person name="Narihiro T."/>
            <person name="Tamaki H."/>
            <person name="Liu W.T."/>
            <person name="Kamagata Y."/>
            <person name="Stams A.J.M."/>
            <person name="Imachi H."/>
            <person name="Sousa D.Z."/>
        </authorList>
    </citation>
    <scope>NUCLEOTIDE SEQUENCE [LARGE SCALE GENOMIC DNA]</scope>
    <source>
        <strain evidence="1 2">MGP</strain>
    </source>
</reference>
<dbReference type="Proteomes" id="UP000297597">
    <property type="component" value="Unassembled WGS sequence"/>
</dbReference>
<keyword evidence="2" id="KW-1185">Reference proteome</keyword>
<protein>
    <submittedName>
        <fullName evidence="1">Uncharacterized protein</fullName>
    </submittedName>
</protein>
<proteinExistence type="predicted"/>
<accession>A0A4Y7RPQ8</accession>
<dbReference type="AlphaFoldDB" id="A0A4Y7RPQ8"/>
<gene>
    <name evidence="1" type="ORF">Pmgp_02140</name>
</gene>
<evidence type="ECO:0000313" key="1">
    <source>
        <dbReference type="EMBL" id="TEB10689.1"/>
    </source>
</evidence>
<dbReference type="EMBL" id="QFFZ01000022">
    <property type="protein sequence ID" value="TEB10689.1"/>
    <property type="molecule type" value="Genomic_DNA"/>
</dbReference>
<organism evidence="1 2">
    <name type="scientific">Pelotomaculum propionicicum</name>
    <dbReference type="NCBI Taxonomy" id="258475"/>
    <lineage>
        <taxon>Bacteria</taxon>
        <taxon>Bacillati</taxon>
        <taxon>Bacillota</taxon>
        <taxon>Clostridia</taxon>
        <taxon>Eubacteriales</taxon>
        <taxon>Desulfotomaculaceae</taxon>
        <taxon>Pelotomaculum</taxon>
    </lineage>
</organism>
<sequence>MEPVAALAVGYQNTSVDAITKASTRAQEVVTYVK</sequence>
<name>A0A4Y7RPQ8_9FIRM</name>
<comment type="caution">
    <text evidence="1">The sequence shown here is derived from an EMBL/GenBank/DDBJ whole genome shotgun (WGS) entry which is preliminary data.</text>
</comment>
<evidence type="ECO:0000313" key="2">
    <source>
        <dbReference type="Proteomes" id="UP000297597"/>
    </source>
</evidence>